<feature type="compositionally biased region" description="Basic and acidic residues" evidence="4">
    <location>
        <begin position="566"/>
        <end position="577"/>
    </location>
</feature>
<proteinExistence type="inferred from homology"/>
<organism evidence="6 7">
    <name type="scientific">Halostagnicola larsenii XH-48</name>
    <dbReference type="NCBI Taxonomy" id="797299"/>
    <lineage>
        <taxon>Archaea</taxon>
        <taxon>Methanobacteriati</taxon>
        <taxon>Methanobacteriota</taxon>
        <taxon>Stenosarchaea group</taxon>
        <taxon>Halobacteria</taxon>
        <taxon>Halobacteriales</taxon>
        <taxon>Natrialbaceae</taxon>
        <taxon>Halostagnicola</taxon>
    </lineage>
</organism>
<feature type="domain" description="Solute-binding protein family 5" evidence="5">
    <location>
        <begin position="256"/>
        <end position="548"/>
    </location>
</feature>
<protein>
    <recommendedName>
        <fullName evidence="5">Solute-binding protein family 5 domain-containing protein</fullName>
    </recommendedName>
</protein>
<geneLocation type="plasmid" evidence="6">
    <name>unnamed</name>
</geneLocation>
<dbReference type="PANTHER" id="PTHR30290">
    <property type="entry name" value="PERIPLASMIC BINDING COMPONENT OF ABC TRANSPORTER"/>
    <property type="match status" value="1"/>
</dbReference>
<dbReference type="HOGENOM" id="CLU_523392_0_0_2"/>
<dbReference type="InterPro" id="IPR000914">
    <property type="entry name" value="SBP_5_dom"/>
</dbReference>
<name>W0JU16_9EURY</name>
<dbReference type="PANTHER" id="PTHR30290:SF9">
    <property type="entry name" value="OLIGOPEPTIDE-BINDING PROTEIN APPA"/>
    <property type="match status" value="1"/>
</dbReference>
<evidence type="ECO:0000313" key="7">
    <source>
        <dbReference type="Proteomes" id="UP000019024"/>
    </source>
</evidence>
<dbReference type="EMBL" id="CP007057">
    <property type="protein sequence ID" value="AHG02096.1"/>
    <property type="molecule type" value="Genomic_DNA"/>
</dbReference>
<keyword evidence="3" id="KW-0732">Signal</keyword>
<dbReference type="InterPro" id="IPR039424">
    <property type="entry name" value="SBP_5"/>
</dbReference>
<dbReference type="CDD" id="cd00995">
    <property type="entry name" value="PBP2_NikA_DppA_OppA_like"/>
    <property type="match status" value="1"/>
</dbReference>
<dbReference type="eggNOG" id="arCOG01534">
    <property type="taxonomic scope" value="Archaea"/>
</dbReference>
<dbReference type="PROSITE" id="PS51257">
    <property type="entry name" value="PROKAR_LIPOPROTEIN"/>
    <property type="match status" value="1"/>
</dbReference>
<dbReference type="AlphaFoldDB" id="W0JU16"/>
<evidence type="ECO:0000256" key="3">
    <source>
        <dbReference type="ARBA" id="ARBA00022729"/>
    </source>
</evidence>
<dbReference type="GO" id="GO:1904680">
    <property type="term" value="F:peptide transmembrane transporter activity"/>
    <property type="evidence" value="ECO:0007669"/>
    <property type="project" value="TreeGrafter"/>
</dbReference>
<reference evidence="6 7" key="1">
    <citation type="submission" date="2014-01" db="EMBL/GenBank/DDBJ databases">
        <authorList>
            <consortium name="DOE Joint Genome Institute"/>
            <person name="Anderson I."/>
            <person name="Huntemann M."/>
            <person name="Han J."/>
            <person name="Chen A."/>
            <person name="Kyrpides N."/>
            <person name="Mavromatis K."/>
            <person name="Markowitz V."/>
            <person name="Palaniappan K."/>
            <person name="Ivanova N."/>
            <person name="Schaumberg A."/>
            <person name="Pati A."/>
            <person name="Liolios K."/>
            <person name="Nordberg H.P."/>
            <person name="Cantor M.N."/>
            <person name="Hua S.X."/>
            <person name="Woyke T."/>
        </authorList>
    </citation>
    <scope>NUCLEOTIDE SEQUENCE [LARGE SCALE GENOMIC DNA]</scope>
    <source>
        <strain evidence="6 7">XH-48</strain>
        <plasmid evidence="7">2</plasmid>
    </source>
</reference>
<keyword evidence="2" id="KW-0813">Transport</keyword>
<dbReference type="OrthoDB" id="233597at2157"/>
<dbReference type="Gene3D" id="3.40.190.10">
    <property type="entry name" value="Periplasmic binding protein-like II"/>
    <property type="match status" value="1"/>
</dbReference>
<evidence type="ECO:0000259" key="5">
    <source>
        <dbReference type="Pfam" id="PF00496"/>
    </source>
</evidence>
<evidence type="ECO:0000256" key="1">
    <source>
        <dbReference type="ARBA" id="ARBA00005695"/>
    </source>
</evidence>
<comment type="similarity">
    <text evidence="1">Belongs to the bacterial solute-binding protein 5 family.</text>
</comment>
<dbReference type="KEGG" id="hlr:HALLA_01970"/>
<evidence type="ECO:0000256" key="4">
    <source>
        <dbReference type="SAM" id="MobiDB-lite"/>
    </source>
</evidence>
<evidence type="ECO:0000313" key="6">
    <source>
        <dbReference type="EMBL" id="AHG02096.1"/>
    </source>
</evidence>
<keyword evidence="7" id="KW-1185">Reference proteome</keyword>
<sequence>MDRRTYMGALSAAAGGAIAGCLGGGAQEHKPGEPVPTVYLESMTGVTSESAIEQAHLHIRDVLDEELGVPAEVSTKEINTMWDELYNDDRSRHLHLDVNPDMPQLLEPQNVLRSFQAQRAGANGLGNVNQYASCEFTNLVNEQVSISDPEERESVVHDAVSVWSEDVASINLFSMYVRSVYRPDQVDIADDTGEQGVADRNTDLFIRDMTPADGDTIHTNITGTAMQSSTYMVNTPSTIWGTVIHSPLVYFDKNRELQPYLATDWEINDDATQFTFNLREDATFHNGNSITAEDVKWTFEFINENTAHFQEASEVPYDSIEAVDEHTVEFGFEDPYAPFLRGTAATWGIVPKDVWLDGGAEENPANVELDPIVGSGAYQVTNWRRNELLQLEPYDDHWVDAEGDIVMRTFEDQTSAVRSFEQGDIGVIFSLGGDLAANLEGEDYAELVGVPGFGDWWLQPQHSFPVTQFREFRLALSEALDREYLAELLTRDDGEIHLYSAPWGEQHPFYPEDAEGLTQIAQSPSGDTERAREILEEAGWTWNDNDRLVYPEEIDTDPRWPAGDAPTDHPDEFPCVE</sequence>
<dbReference type="RefSeq" id="WP_049954879.1">
    <property type="nucleotide sequence ID" value="NZ_CP007057.1"/>
</dbReference>
<gene>
    <name evidence="6" type="ORF">HALLA_01970</name>
</gene>
<accession>W0JU16</accession>
<feature type="region of interest" description="Disordered" evidence="4">
    <location>
        <begin position="551"/>
        <end position="577"/>
    </location>
</feature>
<dbReference type="GeneID" id="25147437"/>
<dbReference type="Proteomes" id="UP000019024">
    <property type="component" value="Plasmid unnamed2"/>
</dbReference>
<dbReference type="GO" id="GO:0015833">
    <property type="term" value="P:peptide transport"/>
    <property type="evidence" value="ECO:0007669"/>
    <property type="project" value="TreeGrafter"/>
</dbReference>
<evidence type="ECO:0000256" key="2">
    <source>
        <dbReference type="ARBA" id="ARBA00022448"/>
    </source>
</evidence>
<dbReference type="SUPFAM" id="SSF53850">
    <property type="entry name" value="Periplasmic binding protein-like II"/>
    <property type="match status" value="2"/>
</dbReference>
<dbReference type="Gene3D" id="3.10.105.10">
    <property type="entry name" value="Dipeptide-binding Protein, Domain 3"/>
    <property type="match status" value="2"/>
</dbReference>
<keyword evidence="6" id="KW-0614">Plasmid</keyword>
<dbReference type="Pfam" id="PF00496">
    <property type="entry name" value="SBP_bac_5"/>
    <property type="match status" value="1"/>
</dbReference>